<dbReference type="EMBL" id="JADQTO010000015">
    <property type="protein sequence ID" value="MBG0565544.1"/>
    <property type="molecule type" value="Genomic_DNA"/>
</dbReference>
<dbReference type="AlphaFoldDB" id="A0A931G4R4"/>
<evidence type="ECO:0000313" key="2">
    <source>
        <dbReference type="Proteomes" id="UP000598146"/>
    </source>
</evidence>
<gene>
    <name evidence="1" type="ORF">I4J89_29245</name>
</gene>
<comment type="caution">
    <text evidence="1">The sequence shown here is derived from an EMBL/GenBank/DDBJ whole genome shotgun (WGS) entry which is preliminary data.</text>
</comment>
<name>A0A931G4R4_9ACTN</name>
<accession>A0A931G4R4</accession>
<dbReference type="RefSeq" id="WP_196417315.1">
    <property type="nucleotide sequence ID" value="NZ_JADQTO010000015.1"/>
</dbReference>
<sequence>MVPLMVAGRDAAPRPEPGRPLDLLVGQQLEYVWLGHAVVLGFTGGRQVLIEAVAHLDGPTGRYDVEPGDNPSDAIATLLGDVVESAGARDTGELEIGFRGGAALLVDVDDDAESWAVTGADGLLIVCLARGELAVWGGGSGGRV</sequence>
<organism evidence="1 2">
    <name type="scientific">Actinoplanes aureus</name>
    <dbReference type="NCBI Taxonomy" id="2792083"/>
    <lineage>
        <taxon>Bacteria</taxon>
        <taxon>Bacillati</taxon>
        <taxon>Actinomycetota</taxon>
        <taxon>Actinomycetes</taxon>
        <taxon>Micromonosporales</taxon>
        <taxon>Micromonosporaceae</taxon>
        <taxon>Actinoplanes</taxon>
    </lineage>
</organism>
<proteinExistence type="predicted"/>
<evidence type="ECO:0000313" key="1">
    <source>
        <dbReference type="EMBL" id="MBG0565544.1"/>
    </source>
</evidence>
<protein>
    <submittedName>
        <fullName evidence="1">Uncharacterized protein</fullName>
    </submittedName>
</protein>
<dbReference type="Proteomes" id="UP000598146">
    <property type="component" value="Unassembled WGS sequence"/>
</dbReference>
<dbReference type="InterPro" id="IPR046179">
    <property type="entry name" value="DUF6188"/>
</dbReference>
<dbReference type="Pfam" id="PF19686">
    <property type="entry name" value="DUF6188"/>
    <property type="match status" value="1"/>
</dbReference>
<reference evidence="1" key="1">
    <citation type="submission" date="2020-11" db="EMBL/GenBank/DDBJ databases">
        <title>Isolation and identification of active actinomycetes.</title>
        <authorList>
            <person name="Sun X."/>
        </authorList>
    </citation>
    <scope>NUCLEOTIDE SEQUENCE</scope>
    <source>
        <strain evidence="1">NEAU-A11</strain>
    </source>
</reference>
<keyword evidence="2" id="KW-1185">Reference proteome</keyword>